<dbReference type="PANTHER" id="PTHR34075">
    <property type="entry name" value="BLR3430 PROTEIN"/>
    <property type="match status" value="1"/>
</dbReference>
<feature type="domain" description="ChsH2 rubredoxin-like zinc ribbon" evidence="1">
    <location>
        <begin position="27"/>
        <end position="55"/>
    </location>
</feature>
<organism evidence="2 3">
    <name type="scientific">Streptococcus macedonicus</name>
    <name type="common">Streptococcus gallolyticus macedonicus</name>
    <dbReference type="NCBI Taxonomy" id="59310"/>
    <lineage>
        <taxon>Bacteria</taxon>
        <taxon>Bacillati</taxon>
        <taxon>Bacillota</taxon>
        <taxon>Bacilli</taxon>
        <taxon>Lactobacillales</taxon>
        <taxon>Streptococcaceae</taxon>
        <taxon>Streptococcus</taxon>
    </lineage>
</organism>
<evidence type="ECO:0000259" key="1">
    <source>
        <dbReference type="Pfam" id="PF12172"/>
    </source>
</evidence>
<gene>
    <name evidence="2" type="ORF">CS010_07885</name>
</gene>
<protein>
    <submittedName>
        <fullName evidence="2">2,4-diacetylphloroglucinol biosynthesis protein</fullName>
    </submittedName>
</protein>
<dbReference type="PANTHER" id="PTHR34075:SF5">
    <property type="entry name" value="BLR3430 PROTEIN"/>
    <property type="match status" value="1"/>
</dbReference>
<proteinExistence type="predicted"/>
<evidence type="ECO:0000313" key="2">
    <source>
        <dbReference type="EMBL" id="PHV56478.1"/>
    </source>
</evidence>
<dbReference type="Pfam" id="PF12172">
    <property type="entry name" value="zf-ChsH2"/>
    <property type="match status" value="1"/>
</dbReference>
<dbReference type="InterPro" id="IPR022002">
    <property type="entry name" value="ChsH2_Znr"/>
</dbReference>
<dbReference type="InterPro" id="IPR012340">
    <property type="entry name" value="NA-bd_OB-fold"/>
</dbReference>
<dbReference type="AlphaFoldDB" id="A0A2G3NSN4"/>
<comment type="caution">
    <text evidence="2">The sequence shown here is derived from an EMBL/GenBank/DDBJ whole genome shotgun (WGS) entry which is preliminary data.</text>
</comment>
<dbReference type="Gene3D" id="6.10.30.10">
    <property type="match status" value="1"/>
</dbReference>
<sequence>MQANEQIANPIIESTLKDWREQGGLTRLEGSKCKNCGETFFPKRFVCPCCFSRDLSSYQFSGKGKIINFEFNSISQVAVIGYRETVPRCMAIIELSEGVQILGEIIEIPANTDIITLLGKQVYMVIRKQSRSANTSWKYGYKFKLNGE</sequence>
<dbReference type="SUPFAM" id="SSF50249">
    <property type="entry name" value="Nucleic acid-binding proteins"/>
    <property type="match status" value="1"/>
</dbReference>
<dbReference type="InterPro" id="IPR052513">
    <property type="entry name" value="Thioester_dehydratase-like"/>
</dbReference>
<accession>A0A2G3NSN4</accession>
<name>A0A2G3NSN4_STRMC</name>
<dbReference type="Proteomes" id="UP000222913">
    <property type="component" value="Unassembled WGS sequence"/>
</dbReference>
<dbReference type="EMBL" id="PEBM01000044">
    <property type="protein sequence ID" value="PHV56478.1"/>
    <property type="molecule type" value="Genomic_DNA"/>
</dbReference>
<evidence type="ECO:0000313" key="3">
    <source>
        <dbReference type="Proteomes" id="UP000222913"/>
    </source>
</evidence>
<dbReference type="RefSeq" id="WP_099390685.1">
    <property type="nucleotide sequence ID" value="NZ_PEBM01000044.1"/>
</dbReference>
<reference evidence="2 3" key="1">
    <citation type="submission" date="2017-10" db="EMBL/GenBank/DDBJ databases">
        <title>Whole-genome sequence of three Streptococcus macedonicus strains isolated from Italian cheeses of the Veneto region.</title>
        <authorList>
            <person name="Treu L."/>
            <person name="De Diego-Diaz B."/>
            <person name="Papadimitriou K."/>
            <person name="Tsakalidou E."/>
            <person name="Corich V."/>
            <person name="Giacomini A."/>
        </authorList>
    </citation>
    <scope>NUCLEOTIDE SEQUENCE [LARGE SCALE GENOMIC DNA]</scope>
    <source>
        <strain evidence="2 3">27MV</strain>
    </source>
</reference>